<dbReference type="EMBL" id="CP009220">
    <property type="protein sequence ID" value="ALC04543.1"/>
    <property type="molecule type" value="Genomic_DNA"/>
</dbReference>
<dbReference type="InterPro" id="IPR018966">
    <property type="entry name" value="VTC_domain"/>
</dbReference>
<dbReference type="SUPFAM" id="SSF55154">
    <property type="entry name" value="CYTH-like phosphatases"/>
    <property type="match status" value="1"/>
</dbReference>
<dbReference type="InterPro" id="IPR042267">
    <property type="entry name" value="VTC_sf"/>
</dbReference>
<dbReference type="STRING" id="931089.CDES_00285"/>
<proteinExistence type="predicted"/>
<protein>
    <recommendedName>
        <fullName evidence="1">VTC domain-containing protein</fullName>
    </recommendedName>
</protein>
<dbReference type="KEGG" id="cdx:CDES_00285"/>
<dbReference type="OrthoDB" id="9800181at2"/>
<gene>
    <name evidence="2" type="ORF">CDES_00285</name>
</gene>
<name>A0A0M3Q8W2_9CORY</name>
<dbReference type="Proteomes" id="UP000068067">
    <property type="component" value="Chromosome"/>
</dbReference>
<evidence type="ECO:0000313" key="2">
    <source>
        <dbReference type="EMBL" id="ALC04543.1"/>
    </source>
</evidence>
<dbReference type="AlphaFoldDB" id="A0A0M3Q8W2"/>
<dbReference type="InterPro" id="IPR033469">
    <property type="entry name" value="CYTH-like_dom_sf"/>
</dbReference>
<dbReference type="Gene3D" id="3.20.100.30">
    <property type="entry name" value="VTC, catalytic tunnel domain"/>
    <property type="match status" value="1"/>
</dbReference>
<sequence length="283" mass="31810">MLIGMSNQTAIKPAVAAASGVKTSPHRFNRFEIKYLIPEHEVPALREQLAERMYTDPLSPPGGYRVESLYFDSPDLRCYTEKIEGLKFRRKFRIRSYGEGVLGPNSKVSAEIKQRVNKVTQKRRLDLPFIYALALGDSTGVAVGERVDVDKLLASVPEVQHNLVREIASFAQNYRLRPIATTKYHREAFVGVDAEASSRVTIDHGVSGRDRDFLLGQDFDDRPTVTPGIAVVEIKCDERVPFWLTDMTAQLEMSVIRMSKYCQTIEAFNNRPASALGSVDPIF</sequence>
<feature type="domain" description="VTC" evidence="1">
    <location>
        <begin position="29"/>
        <end position="268"/>
    </location>
</feature>
<dbReference type="GO" id="GO:0006799">
    <property type="term" value="P:polyphosphate biosynthetic process"/>
    <property type="evidence" value="ECO:0007669"/>
    <property type="project" value="UniProtKB-ARBA"/>
</dbReference>
<dbReference type="PATRIC" id="fig|931089.4.peg.53"/>
<organism evidence="2 3">
    <name type="scientific">Corynebacterium deserti GIMN1.010</name>
    <dbReference type="NCBI Taxonomy" id="931089"/>
    <lineage>
        <taxon>Bacteria</taxon>
        <taxon>Bacillati</taxon>
        <taxon>Actinomycetota</taxon>
        <taxon>Actinomycetes</taxon>
        <taxon>Mycobacteriales</taxon>
        <taxon>Corynebacteriaceae</taxon>
        <taxon>Corynebacterium</taxon>
    </lineage>
</organism>
<reference evidence="2 3" key="1">
    <citation type="submission" date="2014-08" db="EMBL/GenBank/DDBJ databases">
        <title>Complete genome sequence of Corynebacterium deserti GIMN1.010 (=DSM 45689), isolated from desert sand in western China.</title>
        <authorList>
            <person name="Ruckert C."/>
            <person name="Albersmeier A."/>
            <person name="Kalinowski J."/>
        </authorList>
    </citation>
    <scope>NUCLEOTIDE SEQUENCE [LARGE SCALE GENOMIC DNA]</scope>
    <source>
        <strain evidence="2 3">GIMN1.010</strain>
    </source>
</reference>
<dbReference type="Pfam" id="PF09359">
    <property type="entry name" value="VTC"/>
    <property type="match status" value="1"/>
</dbReference>
<dbReference type="CDD" id="cd07750">
    <property type="entry name" value="PolyPPase_VTC_like"/>
    <property type="match status" value="1"/>
</dbReference>
<evidence type="ECO:0000259" key="1">
    <source>
        <dbReference type="Pfam" id="PF09359"/>
    </source>
</evidence>
<accession>A0A0M3Q8W2</accession>
<evidence type="ECO:0000313" key="3">
    <source>
        <dbReference type="Proteomes" id="UP000068067"/>
    </source>
</evidence>
<keyword evidence="3" id="KW-1185">Reference proteome</keyword>